<keyword evidence="3" id="KW-1185">Reference proteome</keyword>
<dbReference type="EMBL" id="JAFNEN010000599">
    <property type="protein sequence ID" value="KAG8179846.1"/>
    <property type="molecule type" value="Genomic_DNA"/>
</dbReference>
<feature type="region of interest" description="Disordered" evidence="1">
    <location>
        <begin position="55"/>
        <end position="89"/>
    </location>
</feature>
<reference evidence="2 3" key="1">
    <citation type="journal article" date="2022" name="Nat. Ecol. Evol.">
        <title>A masculinizing supergene underlies an exaggerated male reproductive morph in a spider.</title>
        <authorList>
            <person name="Hendrickx F."/>
            <person name="De Corte Z."/>
            <person name="Sonet G."/>
            <person name="Van Belleghem S.M."/>
            <person name="Kostlbacher S."/>
            <person name="Vangestel C."/>
        </authorList>
    </citation>
    <scope>NUCLEOTIDE SEQUENCE [LARGE SCALE GENOMIC DNA]</scope>
    <source>
        <strain evidence="2">W744_W776</strain>
    </source>
</reference>
<proteinExistence type="predicted"/>
<evidence type="ECO:0000313" key="2">
    <source>
        <dbReference type="EMBL" id="KAG8179846.1"/>
    </source>
</evidence>
<evidence type="ECO:0000313" key="3">
    <source>
        <dbReference type="Proteomes" id="UP000827092"/>
    </source>
</evidence>
<dbReference type="AlphaFoldDB" id="A0AAV6U892"/>
<name>A0AAV6U892_9ARAC</name>
<dbReference type="Proteomes" id="UP000827092">
    <property type="component" value="Unassembled WGS sequence"/>
</dbReference>
<gene>
    <name evidence="2" type="ORF">JTE90_007027</name>
</gene>
<accession>A0AAV6U892</accession>
<comment type="caution">
    <text evidence="2">The sequence shown here is derived from an EMBL/GenBank/DDBJ whole genome shotgun (WGS) entry which is preliminary data.</text>
</comment>
<protein>
    <submittedName>
        <fullName evidence="2">Uncharacterized protein</fullName>
    </submittedName>
</protein>
<sequence length="127" mass="13980">MPIPYNIRGMWFCSPCQEKGAGQECVVNGAGESVLLPLGRLFDIFKSSGRAIDSGSKVADFGAPEISPGSNGDLSPKRRKIAGETGKRKAYSRGTHFKIKIRRREITEALTRRVTLEPGHSDIYEKK</sequence>
<evidence type="ECO:0000256" key="1">
    <source>
        <dbReference type="SAM" id="MobiDB-lite"/>
    </source>
</evidence>
<organism evidence="2 3">
    <name type="scientific">Oedothorax gibbosus</name>
    <dbReference type="NCBI Taxonomy" id="931172"/>
    <lineage>
        <taxon>Eukaryota</taxon>
        <taxon>Metazoa</taxon>
        <taxon>Ecdysozoa</taxon>
        <taxon>Arthropoda</taxon>
        <taxon>Chelicerata</taxon>
        <taxon>Arachnida</taxon>
        <taxon>Araneae</taxon>
        <taxon>Araneomorphae</taxon>
        <taxon>Entelegynae</taxon>
        <taxon>Araneoidea</taxon>
        <taxon>Linyphiidae</taxon>
        <taxon>Erigoninae</taxon>
        <taxon>Oedothorax</taxon>
    </lineage>
</organism>